<dbReference type="InterPro" id="IPR004612">
    <property type="entry name" value="Resolv_RecU"/>
</dbReference>
<organism evidence="15 16">
    <name type="scientific">Sporofaciens musculi</name>
    <dbReference type="NCBI Taxonomy" id="2681861"/>
    <lineage>
        <taxon>Bacteria</taxon>
        <taxon>Bacillati</taxon>
        <taxon>Bacillota</taxon>
        <taxon>Clostridia</taxon>
        <taxon>Lachnospirales</taxon>
        <taxon>Lachnospiraceae</taxon>
        <taxon>Sporofaciens</taxon>
    </lineage>
</organism>
<dbReference type="GO" id="GO:0046872">
    <property type="term" value="F:metal ion binding"/>
    <property type="evidence" value="ECO:0007669"/>
    <property type="project" value="UniProtKB-KW"/>
</dbReference>
<proteinExistence type="inferred from homology"/>
<dbReference type="AlphaFoldDB" id="A0A7X3SJR1"/>
<keyword evidence="16" id="KW-1185">Reference proteome</keyword>
<evidence type="ECO:0000256" key="3">
    <source>
        <dbReference type="ARBA" id="ARBA00022490"/>
    </source>
</evidence>
<keyword evidence="3" id="KW-0963">Cytoplasm</keyword>
<dbReference type="EMBL" id="WUQX01000001">
    <property type="protein sequence ID" value="MXP76692.1"/>
    <property type="molecule type" value="Genomic_DNA"/>
</dbReference>
<dbReference type="GO" id="GO:0004519">
    <property type="term" value="F:endonuclease activity"/>
    <property type="evidence" value="ECO:0007669"/>
    <property type="project" value="UniProtKB-KW"/>
</dbReference>
<dbReference type="InterPro" id="IPR011335">
    <property type="entry name" value="Restrct_endonuc-II-like"/>
</dbReference>
<accession>A0A7X3SJR1</accession>
<keyword evidence="8" id="KW-0378">Hydrolase</keyword>
<evidence type="ECO:0000256" key="10">
    <source>
        <dbReference type="ARBA" id="ARBA00023172"/>
    </source>
</evidence>
<dbReference type="RefSeq" id="WP_159751757.1">
    <property type="nucleotide sequence ID" value="NZ_WUQX01000001.1"/>
</dbReference>
<protein>
    <recommendedName>
        <fullName evidence="13">Holliday junction resolvase RecU</fullName>
    </recommendedName>
</protein>
<keyword evidence="5" id="KW-0479">Metal-binding</keyword>
<evidence type="ECO:0000256" key="9">
    <source>
        <dbReference type="ARBA" id="ARBA00022842"/>
    </source>
</evidence>
<dbReference type="GO" id="GO:0005737">
    <property type="term" value="C:cytoplasm"/>
    <property type="evidence" value="ECO:0007669"/>
    <property type="project" value="UniProtKB-SubCell"/>
</dbReference>
<evidence type="ECO:0000256" key="12">
    <source>
        <dbReference type="ARBA" id="ARBA00023447"/>
    </source>
</evidence>
<evidence type="ECO:0000256" key="11">
    <source>
        <dbReference type="ARBA" id="ARBA00023204"/>
    </source>
</evidence>
<evidence type="ECO:0000256" key="13">
    <source>
        <dbReference type="ARBA" id="ARBA00029523"/>
    </source>
</evidence>
<dbReference type="GO" id="GO:0006310">
    <property type="term" value="P:DNA recombination"/>
    <property type="evidence" value="ECO:0007669"/>
    <property type="project" value="UniProtKB-KW"/>
</dbReference>
<keyword evidence="4" id="KW-0540">Nuclease</keyword>
<evidence type="ECO:0000313" key="16">
    <source>
        <dbReference type="Proteomes" id="UP000460412"/>
    </source>
</evidence>
<comment type="subcellular location">
    <subcellularLocation>
        <location evidence="2">Cytoplasm</location>
    </subcellularLocation>
</comment>
<reference evidence="15 16" key="1">
    <citation type="submission" date="2019-12" db="EMBL/GenBank/DDBJ databases">
        <title>Sporaefaciens musculi gen. nov., sp. nov., a novel bacterium isolated from the caecum of an obese mouse.</title>
        <authorList>
            <person name="Rasmussen T.S."/>
            <person name="Streidl T."/>
            <person name="Hitch T.C.A."/>
            <person name="Wortmann E."/>
            <person name="Deptula P."/>
            <person name="Hansen M."/>
            <person name="Nielsen D.S."/>
            <person name="Clavel T."/>
            <person name="Vogensen F.K."/>
        </authorList>
    </citation>
    <scope>NUCLEOTIDE SEQUENCE [LARGE SCALE GENOMIC DNA]</scope>
    <source>
        <strain evidence="15 16">WCA-9-b2</strain>
    </source>
</reference>
<evidence type="ECO:0000313" key="15">
    <source>
        <dbReference type="EMBL" id="MXP76692.1"/>
    </source>
</evidence>
<comment type="caution">
    <text evidence="15">The sequence shown here is derived from an EMBL/GenBank/DDBJ whole genome shotgun (WGS) entry which is preliminary data.</text>
</comment>
<dbReference type="GO" id="GO:0006281">
    <property type="term" value="P:DNA repair"/>
    <property type="evidence" value="ECO:0007669"/>
    <property type="project" value="UniProtKB-KW"/>
</dbReference>
<evidence type="ECO:0000256" key="6">
    <source>
        <dbReference type="ARBA" id="ARBA00022759"/>
    </source>
</evidence>
<dbReference type="SUPFAM" id="SSF52980">
    <property type="entry name" value="Restriction endonuclease-like"/>
    <property type="match status" value="1"/>
</dbReference>
<keyword evidence="6" id="KW-0255">Endonuclease</keyword>
<evidence type="ECO:0000256" key="4">
    <source>
        <dbReference type="ARBA" id="ARBA00022722"/>
    </source>
</evidence>
<comment type="cofactor">
    <cofactor evidence="1">
        <name>Mg(2+)</name>
        <dbReference type="ChEBI" id="CHEBI:18420"/>
    </cofactor>
</comment>
<gene>
    <name evidence="15" type="ORF">GN277_15270</name>
</gene>
<feature type="region of interest" description="Disordered" evidence="14">
    <location>
        <begin position="1"/>
        <end position="36"/>
    </location>
</feature>
<dbReference type="Pfam" id="PF03838">
    <property type="entry name" value="RecU"/>
    <property type="match status" value="1"/>
</dbReference>
<evidence type="ECO:0000256" key="1">
    <source>
        <dbReference type="ARBA" id="ARBA00001946"/>
    </source>
</evidence>
<keyword evidence="11" id="KW-0234">DNA repair</keyword>
<evidence type="ECO:0000256" key="14">
    <source>
        <dbReference type="SAM" id="MobiDB-lite"/>
    </source>
</evidence>
<dbReference type="InterPro" id="IPR011856">
    <property type="entry name" value="tRNA_endonuc-like_dom_sf"/>
</dbReference>
<feature type="compositionally biased region" description="Polar residues" evidence="14">
    <location>
        <begin position="21"/>
        <end position="33"/>
    </location>
</feature>
<sequence length="207" mass="23616">MSWDTVPGKNSEGYRDPTAATALSNVQRSQRGLQSKRAGEHFENLISASLNWYKDKGVAFIEKTPEPMRPLRPPNRMGQFLACYTKAGQPDFKGTLTGGRAVVFEAKHTDGDRIEYGRLTKEQIDSLTEHHRLGAAAFIMVSFELQDFYRVPWEIWRDMKSRYGHKYMTQAELEPFRVEYIAGVLKLLEGVELDAPDIEQKGDQTNE</sequence>
<dbReference type="GO" id="GO:0016787">
    <property type="term" value="F:hydrolase activity"/>
    <property type="evidence" value="ECO:0007669"/>
    <property type="project" value="UniProtKB-KW"/>
</dbReference>
<comment type="similarity">
    <text evidence="12">Belongs to the RecU family.</text>
</comment>
<keyword evidence="7" id="KW-0227">DNA damage</keyword>
<keyword evidence="9" id="KW-0460">Magnesium</keyword>
<keyword evidence="10" id="KW-0233">DNA recombination</keyword>
<evidence type="ECO:0000256" key="8">
    <source>
        <dbReference type="ARBA" id="ARBA00022801"/>
    </source>
</evidence>
<evidence type="ECO:0000256" key="7">
    <source>
        <dbReference type="ARBA" id="ARBA00022763"/>
    </source>
</evidence>
<evidence type="ECO:0000256" key="2">
    <source>
        <dbReference type="ARBA" id="ARBA00004496"/>
    </source>
</evidence>
<dbReference type="Proteomes" id="UP000460412">
    <property type="component" value="Unassembled WGS sequence"/>
</dbReference>
<evidence type="ECO:0000256" key="5">
    <source>
        <dbReference type="ARBA" id="ARBA00022723"/>
    </source>
</evidence>
<name>A0A7X3SJR1_9FIRM</name>
<dbReference type="GO" id="GO:0003676">
    <property type="term" value="F:nucleic acid binding"/>
    <property type="evidence" value="ECO:0007669"/>
    <property type="project" value="InterPro"/>
</dbReference>
<dbReference type="Gene3D" id="3.40.1350.10">
    <property type="match status" value="1"/>
</dbReference>